<name>A0A8J4RSS0_9ROSI</name>
<dbReference type="CDD" id="cd05289">
    <property type="entry name" value="MDR_like_2"/>
    <property type="match status" value="1"/>
</dbReference>
<dbReference type="SMART" id="SM00829">
    <property type="entry name" value="PKS_ER"/>
    <property type="match status" value="1"/>
</dbReference>
<dbReference type="PANTHER" id="PTHR44573">
    <property type="entry name" value="NADPH-DEPENDENT ALKENAL/ONE OXIDOREDUCTASE, CHLOROPLASTIC"/>
    <property type="match status" value="1"/>
</dbReference>
<dbReference type="OrthoDB" id="9992527at2759"/>
<evidence type="ECO:0000313" key="5">
    <source>
        <dbReference type="Proteomes" id="UP000737018"/>
    </source>
</evidence>
<evidence type="ECO:0000256" key="2">
    <source>
        <dbReference type="ARBA" id="ARBA00023002"/>
    </source>
</evidence>
<proteinExistence type="inferred from homology"/>
<keyword evidence="5" id="KW-1185">Reference proteome</keyword>
<dbReference type="InterPro" id="IPR020843">
    <property type="entry name" value="ER"/>
</dbReference>
<comment type="similarity">
    <text evidence="1">Belongs to the zinc-containing alcohol dehydrogenase family. Quinone oxidoreductase subfamily.</text>
</comment>
<dbReference type="Gene3D" id="3.90.180.10">
    <property type="entry name" value="Medium-chain alcohol dehydrogenases, catalytic domain"/>
    <property type="match status" value="1"/>
</dbReference>
<feature type="domain" description="Enoyl reductase (ER)" evidence="3">
    <location>
        <begin position="69"/>
        <end position="363"/>
    </location>
</feature>
<gene>
    <name evidence="4" type="ORF">CMV_003722</name>
</gene>
<evidence type="ECO:0000259" key="3">
    <source>
        <dbReference type="SMART" id="SM00829"/>
    </source>
</evidence>
<evidence type="ECO:0000256" key="1">
    <source>
        <dbReference type="ARBA" id="ARBA00010371"/>
    </source>
</evidence>
<dbReference type="Gene3D" id="3.40.50.720">
    <property type="entry name" value="NAD(P)-binding Rossmann-like Domain"/>
    <property type="match status" value="1"/>
</dbReference>
<dbReference type="InterPro" id="IPR013154">
    <property type="entry name" value="ADH-like_N"/>
</dbReference>
<dbReference type="InterPro" id="IPR044626">
    <property type="entry name" value="AOR-like"/>
</dbReference>
<dbReference type="Proteomes" id="UP000737018">
    <property type="component" value="Unassembled WGS sequence"/>
</dbReference>
<dbReference type="InterPro" id="IPR036291">
    <property type="entry name" value="NAD(P)-bd_dom_sf"/>
</dbReference>
<comment type="caution">
    <text evidence="4">The sequence shown here is derived from an EMBL/GenBank/DDBJ whole genome shotgun (WGS) entry which is preliminary data.</text>
</comment>
<dbReference type="InterPro" id="IPR011032">
    <property type="entry name" value="GroES-like_sf"/>
</dbReference>
<reference evidence="4" key="1">
    <citation type="submission" date="2020-03" db="EMBL/GenBank/DDBJ databases">
        <title>Castanea mollissima Vanexum genome sequencing.</title>
        <authorList>
            <person name="Staton M."/>
        </authorList>
    </citation>
    <scope>NUCLEOTIDE SEQUENCE</scope>
    <source>
        <tissue evidence="4">Leaf</tissue>
    </source>
</reference>
<dbReference type="AlphaFoldDB" id="A0A8J4RSS0"/>
<dbReference type="Pfam" id="PF13602">
    <property type="entry name" value="ADH_zinc_N_2"/>
    <property type="match status" value="1"/>
</dbReference>
<dbReference type="SUPFAM" id="SSF51735">
    <property type="entry name" value="NAD(P)-binding Rossmann-fold domains"/>
    <property type="match status" value="1"/>
</dbReference>
<sequence>MESLSVAEVAENKAIVVVQIKSILADTLEVGIQSVTRSLWLGGGSSWCGSQKVYLIKNACKAWLYEENGPKEVLKLGDFPIPTPLHNQLLVQVRAAALNPIDSKRRQRPIFPSDFPVVPGCDMAGVVLEKGSSVTKFDIGDEIYGNIQDFNAGENLKQLGTLAELIVVEESLIARKPKNLSFEEAASLPLAVQTAIEGFKTAGFKEGQSIFVVGGAGGVGTLVVQLAKHLYGASYVVATTSTPKVEFVKKLGADKVVDYTKTRYEDINEKYDFVYDTIGDSKNSFLVAKDGAPIVDITWPLPNPRAVYSSLTVSGENLEKLRPYLESGKLKAEIDPTGPYNFGDVIEAFRYLETGRARGKVVISPFPSEHLPSSIPSESKNNVTSEVDQMALKKIYVS</sequence>
<evidence type="ECO:0000313" key="4">
    <source>
        <dbReference type="EMBL" id="KAF3972815.1"/>
    </source>
</evidence>
<dbReference type="PANTHER" id="PTHR44573:SF4">
    <property type="entry name" value="2-METHYLENE-FURAN-3-ONE REDUCTASE-LIKE"/>
    <property type="match status" value="1"/>
</dbReference>
<organism evidence="4 5">
    <name type="scientific">Castanea mollissima</name>
    <name type="common">Chinese chestnut</name>
    <dbReference type="NCBI Taxonomy" id="60419"/>
    <lineage>
        <taxon>Eukaryota</taxon>
        <taxon>Viridiplantae</taxon>
        <taxon>Streptophyta</taxon>
        <taxon>Embryophyta</taxon>
        <taxon>Tracheophyta</taxon>
        <taxon>Spermatophyta</taxon>
        <taxon>Magnoliopsida</taxon>
        <taxon>eudicotyledons</taxon>
        <taxon>Gunneridae</taxon>
        <taxon>Pentapetalae</taxon>
        <taxon>rosids</taxon>
        <taxon>fabids</taxon>
        <taxon>Fagales</taxon>
        <taxon>Fagaceae</taxon>
        <taxon>Castanea</taxon>
    </lineage>
</organism>
<keyword evidence="2" id="KW-0560">Oxidoreductase</keyword>
<dbReference type="Pfam" id="PF08240">
    <property type="entry name" value="ADH_N"/>
    <property type="match status" value="1"/>
</dbReference>
<protein>
    <recommendedName>
        <fullName evidence="3">Enoyl reductase (ER) domain-containing protein</fullName>
    </recommendedName>
</protein>
<accession>A0A8J4RSS0</accession>
<dbReference type="SUPFAM" id="SSF50129">
    <property type="entry name" value="GroES-like"/>
    <property type="match status" value="1"/>
</dbReference>
<dbReference type="EMBL" id="JRKL02000302">
    <property type="protein sequence ID" value="KAF3972815.1"/>
    <property type="molecule type" value="Genomic_DNA"/>
</dbReference>
<dbReference type="GO" id="GO:0016628">
    <property type="term" value="F:oxidoreductase activity, acting on the CH-CH group of donors, NAD or NADP as acceptor"/>
    <property type="evidence" value="ECO:0007669"/>
    <property type="project" value="InterPro"/>
</dbReference>